<name>A0AAP0RSI2_LIQFO</name>
<sequence>MIDESEYGIVSWGMKRSALEESNTEPMILAANRTHRRDPFKDFKYYAGGWNIRNRHYWSSVCFTATPLFIIAAIWFLVFGLCLLIISLYYCCRHRQRYGYSRTAYALSLILLIFFTIAAIIGCIVLYTGQGKFHTRTSKTLKYVVKQADAIVKNLTDVSDYLAAAKGICVDGIFLPPDVQSNIDKIGKIVNASTTTLEEKTNTNSVHIQRVLNAVRLALIIVAAVMLLLAFLGFLFSILGMQLLVNIFVTIGWILVTGTFILCGIFLIFHNVMGDTCIAMDQWVQHPRAHTALDDIIPCVDKATAQQTLFEAKDVTFQLVDMVNRLITNVANVDFLPIAGSLYYNQSGPLVPVLCNPFHPDKTDRKCVDGELRFDNAAQEWRNYVCQVSATGKCTTVGRLTPAFYDQITSVVNISYALNRYGPFLTDLQDCTFVRDTFKDIIKNRCPDLRQYSKWIYIGLAMVSSAVMLSLIFWVLYARERRHRAYTKQFVAVSDQVSLEGEKGP</sequence>
<accession>A0AAP0RSI2</accession>
<dbReference type="AlphaFoldDB" id="A0AAP0RSI2"/>
<keyword evidence="1" id="KW-1133">Transmembrane helix</keyword>
<feature type="transmembrane region" description="Helical" evidence="1">
    <location>
        <begin position="68"/>
        <end position="92"/>
    </location>
</feature>
<feature type="transmembrane region" description="Helical" evidence="1">
    <location>
        <begin position="243"/>
        <end position="269"/>
    </location>
</feature>
<dbReference type="PANTHER" id="PTHR31414">
    <property type="entry name" value="TRANSMEMBRANE PROTEIN DDB_G0292058"/>
    <property type="match status" value="1"/>
</dbReference>
<evidence type="ECO:0000313" key="3">
    <source>
        <dbReference type="Proteomes" id="UP001415857"/>
    </source>
</evidence>
<dbReference type="Proteomes" id="UP001415857">
    <property type="component" value="Unassembled WGS sequence"/>
</dbReference>
<keyword evidence="1" id="KW-0472">Membrane</keyword>
<evidence type="ECO:0008006" key="4">
    <source>
        <dbReference type="Google" id="ProtNLM"/>
    </source>
</evidence>
<keyword evidence="1" id="KW-0812">Transmembrane</keyword>
<dbReference type="GO" id="GO:0005886">
    <property type="term" value="C:plasma membrane"/>
    <property type="evidence" value="ECO:0007669"/>
    <property type="project" value="TreeGrafter"/>
</dbReference>
<keyword evidence="3" id="KW-1185">Reference proteome</keyword>
<reference evidence="2 3" key="1">
    <citation type="journal article" date="2024" name="Plant J.">
        <title>Genome sequences and population genomics reveal climatic adaptation and genomic divergence between two closely related sweetgum species.</title>
        <authorList>
            <person name="Xu W.Q."/>
            <person name="Ren C.Q."/>
            <person name="Zhang X.Y."/>
            <person name="Comes H.P."/>
            <person name="Liu X.H."/>
            <person name="Li Y.G."/>
            <person name="Kettle C.J."/>
            <person name="Jalonen R."/>
            <person name="Gaisberger H."/>
            <person name="Ma Y.Z."/>
            <person name="Qiu Y.X."/>
        </authorList>
    </citation>
    <scope>NUCLEOTIDE SEQUENCE [LARGE SCALE GENOMIC DNA]</scope>
    <source>
        <strain evidence="2">Hangzhou</strain>
    </source>
</reference>
<feature type="transmembrane region" description="Helical" evidence="1">
    <location>
        <begin position="214"/>
        <end position="236"/>
    </location>
</feature>
<organism evidence="2 3">
    <name type="scientific">Liquidambar formosana</name>
    <name type="common">Formosan gum</name>
    <dbReference type="NCBI Taxonomy" id="63359"/>
    <lineage>
        <taxon>Eukaryota</taxon>
        <taxon>Viridiplantae</taxon>
        <taxon>Streptophyta</taxon>
        <taxon>Embryophyta</taxon>
        <taxon>Tracheophyta</taxon>
        <taxon>Spermatophyta</taxon>
        <taxon>Magnoliopsida</taxon>
        <taxon>eudicotyledons</taxon>
        <taxon>Gunneridae</taxon>
        <taxon>Pentapetalae</taxon>
        <taxon>Saxifragales</taxon>
        <taxon>Altingiaceae</taxon>
        <taxon>Liquidambar</taxon>
    </lineage>
</organism>
<dbReference type="EMBL" id="JBBPBK010000007">
    <property type="protein sequence ID" value="KAK9280771.1"/>
    <property type="molecule type" value="Genomic_DNA"/>
</dbReference>
<comment type="caution">
    <text evidence="2">The sequence shown here is derived from an EMBL/GenBank/DDBJ whole genome shotgun (WGS) entry which is preliminary data.</text>
</comment>
<evidence type="ECO:0000313" key="2">
    <source>
        <dbReference type="EMBL" id="KAK9280771.1"/>
    </source>
</evidence>
<dbReference type="GO" id="GO:0009506">
    <property type="term" value="C:plasmodesma"/>
    <property type="evidence" value="ECO:0007669"/>
    <property type="project" value="TreeGrafter"/>
</dbReference>
<dbReference type="PANTHER" id="PTHR31414:SF32">
    <property type="entry name" value="TRANSMEMBRANE PROTEIN"/>
    <property type="match status" value="1"/>
</dbReference>
<gene>
    <name evidence="2" type="ORF">L1049_003659</name>
</gene>
<dbReference type="InterPro" id="IPR040283">
    <property type="entry name" value="DDB_G0292058-like"/>
</dbReference>
<feature type="transmembrane region" description="Helical" evidence="1">
    <location>
        <begin position="104"/>
        <end position="127"/>
    </location>
</feature>
<proteinExistence type="predicted"/>
<protein>
    <recommendedName>
        <fullName evidence="4">Transmembrane protein</fullName>
    </recommendedName>
</protein>
<evidence type="ECO:0000256" key="1">
    <source>
        <dbReference type="SAM" id="Phobius"/>
    </source>
</evidence>
<feature type="transmembrane region" description="Helical" evidence="1">
    <location>
        <begin position="455"/>
        <end position="478"/>
    </location>
</feature>